<dbReference type="Proteomes" id="UP000661280">
    <property type="component" value="Chromosome 6"/>
</dbReference>
<sequence>MLTEDRLVAKESRSYQRHHKWLFAPLCYTACVCIDRVCRQHSQGKPISRAASETRFQGLFAKIFKVPQLSEEIRSWYWLYHEHTPMYRGVSTYSGNAPG</sequence>
<protein>
    <submittedName>
        <fullName evidence="1">Uncharacterized protein</fullName>
    </submittedName>
</protein>
<evidence type="ECO:0000313" key="2">
    <source>
        <dbReference type="Proteomes" id="UP000661280"/>
    </source>
</evidence>
<keyword evidence="2" id="KW-1185">Reference proteome</keyword>
<dbReference type="GeneID" id="64964054"/>
<dbReference type="RefSeq" id="XP_041546495.1">
    <property type="nucleotide sequence ID" value="XM_041693184.1"/>
</dbReference>
<gene>
    <name evidence="1" type="ORF">AKAW2_60997S</name>
</gene>
<dbReference type="AlphaFoldDB" id="A0A7R7WGT7"/>
<dbReference type="KEGG" id="aluc:AKAW2_60997S"/>
<dbReference type="EMBL" id="AP024430">
    <property type="protein sequence ID" value="BCS02733.1"/>
    <property type="molecule type" value="Genomic_DNA"/>
</dbReference>
<organism evidence="1 2">
    <name type="scientific">Aspergillus kawachii</name>
    <name type="common">White koji mold</name>
    <name type="synonym">Aspergillus awamori var. kawachi</name>
    <dbReference type="NCBI Taxonomy" id="1069201"/>
    <lineage>
        <taxon>Eukaryota</taxon>
        <taxon>Fungi</taxon>
        <taxon>Dikarya</taxon>
        <taxon>Ascomycota</taxon>
        <taxon>Pezizomycotina</taxon>
        <taxon>Eurotiomycetes</taxon>
        <taxon>Eurotiomycetidae</taxon>
        <taxon>Eurotiales</taxon>
        <taxon>Aspergillaceae</taxon>
        <taxon>Aspergillus</taxon>
        <taxon>Aspergillus subgen. Circumdati</taxon>
    </lineage>
</organism>
<accession>A0A7R7WGT7</accession>
<evidence type="ECO:0000313" key="1">
    <source>
        <dbReference type="EMBL" id="BCS02733.1"/>
    </source>
</evidence>
<reference evidence="1" key="1">
    <citation type="submission" date="2021-01" db="EMBL/GenBank/DDBJ databases">
        <authorList>
            <consortium name="Aspergillus luchuensis mut. kawachii IFO 4304 genome sequencing consortium"/>
            <person name="Kazuki M."/>
            <person name="Futagami T."/>
        </authorList>
    </citation>
    <scope>NUCLEOTIDE SEQUENCE</scope>
    <source>
        <strain evidence="1">IFO 4308</strain>
    </source>
</reference>
<reference evidence="1" key="2">
    <citation type="submission" date="2021-02" db="EMBL/GenBank/DDBJ databases">
        <title>Aspergillus luchuensis mut. kawachii IFO 4304 genome sequence.</title>
        <authorList>
            <person name="Mori K."/>
            <person name="Kadooka C."/>
            <person name="Goto M."/>
            <person name="Futagami T."/>
        </authorList>
    </citation>
    <scope>NUCLEOTIDE SEQUENCE</scope>
    <source>
        <strain evidence="1">IFO 4308</strain>
    </source>
</reference>
<name>A0A7R7WGT7_ASPKA</name>
<proteinExistence type="predicted"/>